<dbReference type="Proteomes" id="UP000054886">
    <property type="component" value="Unassembled WGS sequence"/>
</dbReference>
<comment type="pathway">
    <text evidence="1 8">Amino-acid biosynthesis; L-histidine biosynthesis; L-histidine from 5-phospho-alpha-D-ribose 1-diphosphate: step 8/9.</text>
</comment>
<dbReference type="PANTHER" id="PTHR21039">
    <property type="entry name" value="HISTIDINOL PHOSPHATASE-RELATED"/>
    <property type="match status" value="1"/>
</dbReference>
<evidence type="ECO:0000256" key="1">
    <source>
        <dbReference type="ARBA" id="ARBA00004970"/>
    </source>
</evidence>
<dbReference type="UniPathway" id="UPA00031">
    <property type="reaction ID" value="UER00013"/>
</dbReference>
<protein>
    <recommendedName>
        <fullName evidence="3 8">Histidinol-phosphatase</fullName>
        <shortName evidence="8">HolPase</shortName>
        <ecNumber evidence="3 8">3.1.3.15</ecNumber>
    </recommendedName>
</protein>
<comment type="caution">
    <text evidence="10">The sequence shown here is derived from an EMBL/GenBank/DDBJ whole genome shotgun (WGS) entry which is preliminary data.</text>
</comment>
<dbReference type="AlphaFoldDB" id="A0A0W0CKJ0"/>
<keyword evidence="4 8" id="KW-0028">Amino-acid biosynthesis</keyword>
<evidence type="ECO:0000256" key="4">
    <source>
        <dbReference type="ARBA" id="ARBA00022605"/>
    </source>
</evidence>
<dbReference type="VEuPathDB" id="FungiDB:GWK60_I04499"/>
<dbReference type="FunFam" id="3.20.20.140:FF:000088">
    <property type="entry name" value="Histidinol-phosphatase"/>
    <property type="match status" value="1"/>
</dbReference>
<reference evidence="10 11" key="1">
    <citation type="submission" date="2015-10" db="EMBL/GenBank/DDBJ databases">
        <title>Draft genomes sequences of Candida glabrata isolates 1A, 1B, 2A, 2B, 3A and 3B.</title>
        <authorList>
            <person name="Haavelsrud O.E."/>
            <person name="Gaustad P."/>
        </authorList>
    </citation>
    <scope>NUCLEOTIDE SEQUENCE [LARGE SCALE GENOMIC DNA]</scope>
    <source>
        <strain evidence="10">910700640</strain>
    </source>
</reference>
<keyword evidence="5 8" id="KW-0378">Hydrolase</keyword>
<dbReference type="SUPFAM" id="SSF89550">
    <property type="entry name" value="PHP domain-like"/>
    <property type="match status" value="1"/>
</dbReference>
<name>A0A0W0CKJ0_CANGB</name>
<dbReference type="InterPro" id="IPR010140">
    <property type="entry name" value="Histidinol_P_phosphatase_HisJ"/>
</dbReference>
<proteinExistence type="inferred from homology"/>
<dbReference type="Gene3D" id="3.20.20.140">
    <property type="entry name" value="Metal-dependent hydrolases"/>
    <property type="match status" value="1"/>
</dbReference>
<dbReference type="EC" id="3.1.3.15" evidence="3 8"/>
<comment type="similarity">
    <text evidence="2 8">Belongs to the PHP hydrolase family. HisK subfamily.</text>
</comment>
<gene>
    <name evidence="10" type="ORF">AO440_002722</name>
</gene>
<keyword evidence="6 8" id="KW-0368">Histidine biosynthesis</keyword>
<dbReference type="InterPro" id="IPR016195">
    <property type="entry name" value="Pol/histidinol_Pase-like"/>
</dbReference>
<sequence length="340" mass="38643">MHSHHSHSGDYVAHGVDPLDDIVAQAVAMRFHTYCLTEHMPRVNSKYLYPEERQEDMSPDPNIGELGLKVLKEKFLSYLEHSRSIRAKYSGGDCKTKFLVGCELECCDVEHIEYSKYLLRTYGDDLKFTVGSIHHIRGIPIDFDPHSWNEAFDSCDKNIVKFLSSYFDMQHAMITELQPIIIGHFDLYKLLLPDEMFVHPATGDCSDDPQVDFVPITSISLVKTFPILREKIIRNLKAIDLYGGAIEINTAGFRKGLCEPYPGPEICELAKQYCGSRFVLSDDAHAVSHVGTCYKQALDYITNTIKIEALYHLEETSDGSVKLVKEDMASVSENSFWKQF</sequence>
<evidence type="ECO:0000256" key="7">
    <source>
        <dbReference type="ARBA" id="ARBA00049158"/>
    </source>
</evidence>
<evidence type="ECO:0000313" key="10">
    <source>
        <dbReference type="EMBL" id="KTB05097.1"/>
    </source>
</evidence>
<evidence type="ECO:0000256" key="8">
    <source>
        <dbReference type="RuleBase" id="RU366003"/>
    </source>
</evidence>
<evidence type="ECO:0000259" key="9">
    <source>
        <dbReference type="Pfam" id="PF02811"/>
    </source>
</evidence>
<evidence type="ECO:0000256" key="2">
    <source>
        <dbReference type="ARBA" id="ARBA00009152"/>
    </source>
</evidence>
<dbReference type="InterPro" id="IPR004013">
    <property type="entry name" value="PHP_dom"/>
</dbReference>
<accession>A0A0W0CKJ0</accession>
<evidence type="ECO:0000256" key="6">
    <source>
        <dbReference type="ARBA" id="ARBA00023102"/>
    </source>
</evidence>
<dbReference type="NCBIfam" id="TIGR01856">
    <property type="entry name" value="hisJ_fam"/>
    <property type="match status" value="1"/>
</dbReference>
<dbReference type="VEuPathDB" id="FungiDB:CAGL0I09009g"/>
<evidence type="ECO:0000256" key="3">
    <source>
        <dbReference type="ARBA" id="ARBA00013085"/>
    </source>
</evidence>
<evidence type="ECO:0000256" key="5">
    <source>
        <dbReference type="ARBA" id="ARBA00022801"/>
    </source>
</evidence>
<evidence type="ECO:0000313" key="11">
    <source>
        <dbReference type="Proteomes" id="UP000054886"/>
    </source>
</evidence>
<dbReference type="VEuPathDB" id="FungiDB:GVI51_I08855"/>
<dbReference type="VEuPathDB" id="FungiDB:B1J91_I09009g"/>
<dbReference type="GO" id="GO:0005737">
    <property type="term" value="C:cytoplasm"/>
    <property type="evidence" value="ECO:0007669"/>
    <property type="project" value="TreeGrafter"/>
</dbReference>
<dbReference type="PANTHER" id="PTHR21039:SF0">
    <property type="entry name" value="HISTIDINOL-PHOSPHATASE"/>
    <property type="match status" value="1"/>
</dbReference>
<feature type="domain" description="PHP" evidence="9">
    <location>
        <begin position="4"/>
        <end position="251"/>
    </location>
</feature>
<comment type="catalytic activity">
    <reaction evidence="7 8">
        <text>L-histidinol phosphate + H2O = L-histidinol + phosphate</text>
        <dbReference type="Rhea" id="RHEA:14465"/>
        <dbReference type="ChEBI" id="CHEBI:15377"/>
        <dbReference type="ChEBI" id="CHEBI:43474"/>
        <dbReference type="ChEBI" id="CHEBI:57699"/>
        <dbReference type="ChEBI" id="CHEBI:57980"/>
        <dbReference type="EC" id="3.1.3.15"/>
    </reaction>
</comment>
<dbReference type="GO" id="GO:0004401">
    <property type="term" value="F:histidinol-phosphatase activity"/>
    <property type="evidence" value="ECO:0007669"/>
    <property type="project" value="UniProtKB-UniRule"/>
</dbReference>
<organism evidence="10 11">
    <name type="scientific">Candida glabrata</name>
    <name type="common">Yeast</name>
    <name type="synonym">Torulopsis glabrata</name>
    <dbReference type="NCBI Taxonomy" id="5478"/>
    <lineage>
        <taxon>Eukaryota</taxon>
        <taxon>Fungi</taxon>
        <taxon>Dikarya</taxon>
        <taxon>Ascomycota</taxon>
        <taxon>Saccharomycotina</taxon>
        <taxon>Saccharomycetes</taxon>
        <taxon>Saccharomycetales</taxon>
        <taxon>Saccharomycetaceae</taxon>
        <taxon>Nakaseomyces</taxon>
    </lineage>
</organism>
<dbReference type="EMBL" id="LLZZ01000114">
    <property type="protein sequence ID" value="KTB05097.1"/>
    <property type="molecule type" value="Genomic_DNA"/>
</dbReference>
<dbReference type="GO" id="GO:0000105">
    <property type="term" value="P:L-histidine biosynthetic process"/>
    <property type="evidence" value="ECO:0007669"/>
    <property type="project" value="UniProtKB-UniRule"/>
</dbReference>
<dbReference type="Pfam" id="PF02811">
    <property type="entry name" value="PHP"/>
    <property type="match status" value="1"/>
</dbReference>